<dbReference type="KEGG" id="hir:HETIRDRAFT_162901"/>
<name>W4JRQ6_HETIT</name>
<sequence length="55" mass="6429">MLSCRAEPQQPMKVNRDGGHIQWAWRVTCRSASNRCSTHWCPGVPLITRLLEWKH</sequence>
<organism evidence="1 2">
    <name type="scientific">Heterobasidion irregulare (strain TC 32-1)</name>
    <dbReference type="NCBI Taxonomy" id="747525"/>
    <lineage>
        <taxon>Eukaryota</taxon>
        <taxon>Fungi</taxon>
        <taxon>Dikarya</taxon>
        <taxon>Basidiomycota</taxon>
        <taxon>Agaricomycotina</taxon>
        <taxon>Agaricomycetes</taxon>
        <taxon>Russulales</taxon>
        <taxon>Bondarzewiaceae</taxon>
        <taxon>Heterobasidion</taxon>
        <taxon>Heterobasidion annosum species complex</taxon>
    </lineage>
</organism>
<reference evidence="1 2" key="1">
    <citation type="journal article" date="2012" name="New Phytol.">
        <title>Insight into trade-off between wood decay and parasitism from the genome of a fungal forest pathogen.</title>
        <authorList>
            <person name="Olson A."/>
            <person name="Aerts A."/>
            <person name="Asiegbu F."/>
            <person name="Belbahri L."/>
            <person name="Bouzid O."/>
            <person name="Broberg A."/>
            <person name="Canback B."/>
            <person name="Coutinho P.M."/>
            <person name="Cullen D."/>
            <person name="Dalman K."/>
            <person name="Deflorio G."/>
            <person name="van Diepen L.T."/>
            <person name="Dunand C."/>
            <person name="Duplessis S."/>
            <person name="Durling M."/>
            <person name="Gonthier P."/>
            <person name="Grimwood J."/>
            <person name="Fossdal C.G."/>
            <person name="Hansson D."/>
            <person name="Henrissat B."/>
            <person name="Hietala A."/>
            <person name="Himmelstrand K."/>
            <person name="Hoffmeister D."/>
            <person name="Hogberg N."/>
            <person name="James T.Y."/>
            <person name="Karlsson M."/>
            <person name="Kohler A."/>
            <person name="Kues U."/>
            <person name="Lee Y.H."/>
            <person name="Lin Y.C."/>
            <person name="Lind M."/>
            <person name="Lindquist E."/>
            <person name="Lombard V."/>
            <person name="Lucas S."/>
            <person name="Lunden K."/>
            <person name="Morin E."/>
            <person name="Murat C."/>
            <person name="Park J."/>
            <person name="Raffaello T."/>
            <person name="Rouze P."/>
            <person name="Salamov A."/>
            <person name="Schmutz J."/>
            <person name="Solheim H."/>
            <person name="Stahlberg J."/>
            <person name="Velez H."/>
            <person name="de Vries R.P."/>
            <person name="Wiebenga A."/>
            <person name="Woodward S."/>
            <person name="Yakovlev I."/>
            <person name="Garbelotto M."/>
            <person name="Martin F."/>
            <person name="Grigoriev I.V."/>
            <person name="Stenlid J."/>
        </authorList>
    </citation>
    <scope>NUCLEOTIDE SEQUENCE [LARGE SCALE GENOMIC DNA]</scope>
    <source>
        <strain evidence="1 2">TC 32-1</strain>
    </source>
</reference>
<protein>
    <submittedName>
        <fullName evidence="1">Uncharacterized protein</fullName>
    </submittedName>
</protein>
<proteinExistence type="predicted"/>
<dbReference type="AlphaFoldDB" id="W4JRQ6"/>
<evidence type="ECO:0000313" key="2">
    <source>
        <dbReference type="Proteomes" id="UP000030671"/>
    </source>
</evidence>
<keyword evidence="2" id="KW-1185">Reference proteome</keyword>
<dbReference type="RefSeq" id="XP_009552365.1">
    <property type="nucleotide sequence ID" value="XM_009554070.1"/>
</dbReference>
<dbReference type="InParanoid" id="W4JRQ6"/>
<gene>
    <name evidence="1" type="ORF">HETIRDRAFT_162901</name>
</gene>
<dbReference type="GeneID" id="20667804"/>
<dbReference type="Proteomes" id="UP000030671">
    <property type="component" value="Unassembled WGS sequence"/>
</dbReference>
<accession>W4JRQ6</accession>
<dbReference type="EMBL" id="KI925465">
    <property type="protein sequence ID" value="ETW76149.1"/>
    <property type="molecule type" value="Genomic_DNA"/>
</dbReference>
<dbReference type="HOGENOM" id="CLU_3032620_0_0_1"/>
<evidence type="ECO:0000313" key="1">
    <source>
        <dbReference type="EMBL" id="ETW76149.1"/>
    </source>
</evidence>